<dbReference type="Proteomes" id="UP001482620">
    <property type="component" value="Unassembled WGS sequence"/>
</dbReference>
<organism evidence="1 2">
    <name type="scientific">Ilyodon furcidens</name>
    <name type="common">goldbreast splitfin</name>
    <dbReference type="NCBI Taxonomy" id="33524"/>
    <lineage>
        <taxon>Eukaryota</taxon>
        <taxon>Metazoa</taxon>
        <taxon>Chordata</taxon>
        <taxon>Craniata</taxon>
        <taxon>Vertebrata</taxon>
        <taxon>Euteleostomi</taxon>
        <taxon>Actinopterygii</taxon>
        <taxon>Neopterygii</taxon>
        <taxon>Teleostei</taxon>
        <taxon>Neoteleostei</taxon>
        <taxon>Acanthomorphata</taxon>
        <taxon>Ovalentaria</taxon>
        <taxon>Atherinomorphae</taxon>
        <taxon>Cyprinodontiformes</taxon>
        <taxon>Goodeidae</taxon>
        <taxon>Ilyodon</taxon>
    </lineage>
</organism>
<dbReference type="EMBL" id="JAHRIQ010035598">
    <property type="protein sequence ID" value="MEQ2232428.1"/>
    <property type="molecule type" value="Genomic_DNA"/>
</dbReference>
<evidence type="ECO:0000313" key="1">
    <source>
        <dbReference type="EMBL" id="MEQ2232428.1"/>
    </source>
</evidence>
<evidence type="ECO:0000313" key="2">
    <source>
        <dbReference type="Proteomes" id="UP001482620"/>
    </source>
</evidence>
<sequence length="102" mass="11446">MPPRHNTFIISMPLGLESSLSCLHKLIHLPQCLRGMICHSHAFSSSFIILTALHPGRLPIFFHSSPDSFHPHVLERHAPSLLFLSNSSLYQACPALSFPFFL</sequence>
<name>A0ABV0THQ7_9TELE</name>
<gene>
    <name evidence="1" type="ORF">ILYODFUR_011234</name>
</gene>
<proteinExistence type="predicted"/>
<accession>A0ABV0THQ7</accession>
<reference evidence="1 2" key="1">
    <citation type="submission" date="2021-06" db="EMBL/GenBank/DDBJ databases">
        <authorList>
            <person name="Palmer J.M."/>
        </authorList>
    </citation>
    <scope>NUCLEOTIDE SEQUENCE [LARGE SCALE GENOMIC DNA]</scope>
    <source>
        <strain evidence="2">if_2019</strain>
        <tissue evidence="1">Muscle</tissue>
    </source>
</reference>
<comment type="caution">
    <text evidence="1">The sequence shown here is derived from an EMBL/GenBank/DDBJ whole genome shotgun (WGS) entry which is preliminary data.</text>
</comment>
<protein>
    <submittedName>
        <fullName evidence="1">Uncharacterized protein</fullName>
    </submittedName>
</protein>
<keyword evidence="2" id="KW-1185">Reference proteome</keyword>